<name>X1DZF4_9ZZZZ</name>
<protein>
    <recommendedName>
        <fullName evidence="2">Prephenate dehydrogenase dimerization domain-containing protein</fullName>
    </recommendedName>
</protein>
<dbReference type="AlphaFoldDB" id="X1DZF4"/>
<dbReference type="InterPro" id="IPR008927">
    <property type="entry name" value="6-PGluconate_DH-like_C_sf"/>
</dbReference>
<evidence type="ECO:0000313" key="3">
    <source>
        <dbReference type="EMBL" id="GAH01788.1"/>
    </source>
</evidence>
<keyword evidence="1" id="KW-0560">Oxidoreductase</keyword>
<dbReference type="SUPFAM" id="SSF48179">
    <property type="entry name" value="6-phosphogluconate dehydrogenase C-terminal domain-like"/>
    <property type="match status" value="1"/>
</dbReference>
<feature type="domain" description="Prephenate dehydrogenase dimerization" evidence="2">
    <location>
        <begin position="6"/>
        <end position="70"/>
    </location>
</feature>
<dbReference type="InterPro" id="IPR046825">
    <property type="entry name" value="PDH_C"/>
</dbReference>
<dbReference type="PANTHER" id="PTHR21363:SF0">
    <property type="entry name" value="PREPHENATE DEHYDROGENASE [NADP(+)]"/>
    <property type="match status" value="1"/>
</dbReference>
<feature type="non-terminal residue" evidence="3">
    <location>
        <position position="1"/>
    </location>
</feature>
<dbReference type="Gene3D" id="1.10.3660.10">
    <property type="entry name" value="6-phosphogluconate dehydrogenase C-terminal like domain"/>
    <property type="match status" value="1"/>
</dbReference>
<dbReference type="InterPro" id="IPR050812">
    <property type="entry name" value="Preph/Arog_dehydrog"/>
</dbReference>
<dbReference type="GO" id="GO:0070403">
    <property type="term" value="F:NAD+ binding"/>
    <property type="evidence" value="ECO:0007669"/>
    <property type="project" value="TreeGrafter"/>
</dbReference>
<proteinExistence type="predicted"/>
<dbReference type="GO" id="GO:0008977">
    <property type="term" value="F:prephenate dehydrogenase (NAD+) activity"/>
    <property type="evidence" value="ECO:0007669"/>
    <property type="project" value="TreeGrafter"/>
</dbReference>
<accession>X1DZF4</accession>
<dbReference type="PANTHER" id="PTHR21363">
    <property type="entry name" value="PREPHENATE DEHYDROGENASE"/>
    <property type="match status" value="1"/>
</dbReference>
<evidence type="ECO:0000259" key="2">
    <source>
        <dbReference type="Pfam" id="PF20463"/>
    </source>
</evidence>
<evidence type="ECO:0000256" key="1">
    <source>
        <dbReference type="ARBA" id="ARBA00023002"/>
    </source>
</evidence>
<dbReference type="GO" id="GO:0006571">
    <property type="term" value="P:tyrosine biosynthetic process"/>
    <property type="evidence" value="ECO:0007669"/>
    <property type="project" value="TreeGrafter"/>
</dbReference>
<reference evidence="3" key="1">
    <citation type="journal article" date="2014" name="Front. Microbiol.">
        <title>High frequency of phylogenetically diverse reductive dehalogenase-homologous genes in deep subseafloor sedimentary metagenomes.</title>
        <authorList>
            <person name="Kawai M."/>
            <person name="Futagami T."/>
            <person name="Toyoda A."/>
            <person name="Takaki Y."/>
            <person name="Nishi S."/>
            <person name="Hori S."/>
            <person name="Arai W."/>
            <person name="Tsubouchi T."/>
            <person name="Morono Y."/>
            <person name="Uchiyama I."/>
            <person name="Ito T."/>
            <person name="Fujiyama A."/>
            <person name="Inagaki F."/>
            <person name="Takami H."/>
        </authorList>
    </citation>
    <scope>NUCLEOTIDE SEQUENCE</scope>
    <source>
        <strain evidence="3">Expedition CK06-06</strain>
    </source>
</reference>
<gene>
    <name evidence="3" type="ORF">S01H4_43798</name>
</gene>
<organism evidence="3">
    <name type="scientific">marine sediment metagenome</name>
    <dbReference type="NCBI Taxonomy" id="412755"/>
    <lineage>
        <taxon>unclassified sequences</taxon>
        <taxon>metagenomes</taxon>
        <taxon>ecological metagenomes</taxon>
    </lineage>
</organism>
<dbReference type="Pfam" id="PF20463">
    <property type="entry name" value="PDH_C"/>
    <property type="match status" value="1"/>
</dbReference>
<comment type="caution">
    <text evidence="3">The sequence shown here is derived from an EMBL/GenBank/DDBJ whole genome shotgun (WGS) entry which is preliminary data.</text>
</comment>
<dbReference type="EMBL" id="BART01024201">
    <property type="protein sequence ID" value="GAH01788.1"/>
    <property type="molecule type" value="Genomic_DNA"/>
</dbReference>
<sequence length="85" mass="9923">SEPTWEKMKKLAGSGYRDVTRLASGSPEVNAQICLTNQQAILHWLDKFIDELQRYRHLVNLGDEKLKETLAEANRLRQEWLNKTK</sequence>